<dbReference type="Pfam" id="PF20174">
    <property type="entry name" value="DUF6540"/>
    <property type="match status" value="1"/>
</dbReference>
<keyword evidence="2" id="KW-1185">Reference proteome</keyword>
<gene>
    <name evidence="1" type="ORF">PYCCODRAFT_1460750</name>
</gene>
<protein>
    <submittedName>
        <fullName evidence="1">Uncharacterized protein</fullName>
    </submittedName>
</protein>
<proteinExistence type="predicted"/>
<evidence type="ECO:0000313" key="2">
    <source>
        <dbReference type="Proteomes" id="UP000193067"/>
    </source>
</evidence>
<organism evidence="1 2">
    <name type="scientific">Trametes coccinea (strain BRFM310)</name>
    <name type="common">Pycnoporus coccineus</name>
    <dbReference type="NCBI Taxonomy" id="1353009"/>
    <lineage>
        <taxon>Eukaryota</taxon>
        <taxon>Fungi</taxon>
        <taxon>Dikarya</taxon>
        <taxon>Basidiomycota</taxon>
        <taxon>Agaricomycotina</taxon>
        <taxon>Agaricomycetes</taxon>
        <taxon>Polyporales</taxon>
        <taxon>Polyporaceae</taxon>
        <taxon>Trametes</taxon>
    </lineage>
</organism>
<dbReference type="EMBL" id="KZ084127">
    <property type="protein sequence ID" value="OSC99531.1"/>
    <property type="molecule type" value="Genomic_DNA"/>
</dbReference>
<accession>A0A1Y2IHZ4</accession>
<reference evidence="1 2" key="1">
    <citation type="journal article" date="2015" name="Biotechnol. Biofuels">
        <title>Enhanced degradation of softwood versus hardwood by the white-rot fungus Pycnoporus coccineus.</title>
        <authorList>
            <person name="Couturier M."/>
            <person name="Navarro D."/>
            <person name="Chevret D."/>
            <person name="Henrissat B."/>
            <person name="Piumi F."/>
            <person name="Ruiz-Duenas F.J."/>
            <person name="Martinez A.T."/>
            <person name="Grigoriev I.V."/>
            <person name="Riley R."/>
            <person name="Lipzen A."/>
            <person name="Berrin J.G."/>
            <person name="Master E.R."/>
            <person name="Rosso M.N."/>
        </authorList>
    </citation>
    <scope>NUCLEOTIDE SEQUENCE [LARGE SCALE GENOMIC DNA]</scope>
    <source>
        <strain evidence="1 2">BRFM310</strain>
    </source>
</reference>
<name>A0A1Y2IHZ4_TRAC3</name>
<sequence>MRYHLVVAHYTRDKLPGRHWALAAVTRGNPWAEVYQIIGNTDSYGLEIKTVQLLRSGSLRGGFEVGEMDESQLDWLKDTLSKVEIKHNDPNWHCQSWVIDAVRELRQPEHSDKITIRPGITMQRIHDELAAEEENWEMGETTFLESLVNARG</sequence>
<dbReference type="OrthoDB" id="2717635at2759"/>
<dbReference type="InterPro" id="IPR046670">
    <property type="entry name" value="DUF6540"/>
</dbReference>
<dbReference type="AlphaFoldDB" id="A0A1Y2IHZ4"/>
<evidence type="ECO:0000313" key="1">
    <source>
        <dbReference type="EMBL" id="OSC99531.1"/>
    </source>
</evidence>
<dbReference type="Proteomes" id="UP000193067">
    <property type="component" value="Unassembled WGS sequence"/>
</dbReference>